<dbReference type="PROSITE" id="PS51186">
    <property type="entry name" value="GNAT"/>
    <property type="match status" value="1"/>
</dbReference>
<dbReference type="SUPFAM" id="SSF55729">
    <property type="entry name" value="Acyl-CoA N-acyltransferases (Nat)"/>
    <property type="match status" value="1"/>
</dbReference>
<accession>A0ABN0EAI9</accession>
<comment type="caution">
    <text evidence="2">The sequence shown here is derived from an EMBL/GenBank/DDBJ whole genome shotgun (WGS) entry which is preliminary data.</text>
</comment>
<dbReference type="CDD" id="cd04301">
    <property type="entry name" value="NAT_SF"/>
    <property type="match status" value="1"/>
</dbReference>
<dbReference type="Gene3D" id="3.40.630.30">
    <property type="match status" value="1"/>
</dbReference>
<gene>
    <name evidence="2" type="ORF">HMPREF9712_01294</name>
</gene>
<dbReference type="Proteomes" id="UP000005402">
    <property type="component" value="Unassembled WGS sequence"/>
</dbReference>
<proteinExistence type="predicted"/>
<protein>
    <recommendedName>
        <fullName evidence="1">N-acetyltransferase domain-containing protein</fullName>
    </recommendedName>
</protein>
<evidence type="ECO:0000313" key="3">
    <source>
        <dbReference type="Proteomes" id="UP000005402"/>
    </source>
</evidence>
<dbReference type="PANTHER" id="PTHR43415:SF3">
    <property type="entry name" value="GNAT-FAMILY ACETYLTRANSFERASE"/>
    <property type="match status" value="1"/>
</dbReference>
<dbReference type="InterPro" id="IPR016181">
    <property type="entry name" value="Acyl_CoA_acyltransferase"/>
</dbReference>
<evidence type="ECO:0000259" key="1">
    <source>
        <dbReference type="PROSITE" id="PS51186"/>
    </source>
</evidence>
<feature type="domain" description="N-acetyltransferase" evidence="1">
    <location>
        <begin position="6"/>
        <end position="164"/>
    </location>
</feature>
<reference evidence="2" key="1">
    <citation type="submission" date="2012-07" db="EMBL/GenBank/DDBJ databases">
        <title>The Genome Sequence of Myroides odoratimimus CCUG 10230.</title>
        <authorList>
            <consortium name="The Broad Institute Genome Sequencing Platform"/>
            <person name="Earl A."/>
            <person name="Ward D."/>
            <person name="Feldgarden M."/>
            <person name="Gevers D."/>
            <person name="Huys G."/>
            <person name="Walker B."/>
            <person name="Young S.K."/>
            <person name="Zeng Q."/>
            <person name="Gargeya S."/>
            <person name="Fitzgerald M."/>
            <person name="Haas B."/>
            <person name="Abouelleil A."/>
            <person name="Alvarado L."/>
            <person name="Arachchi H.M."/>
            <person name="Berlin A.M."/>
            <person name="Chapman S.B."/>
            <person name="Goldberg J."/>
            <person name="Griggs A."/>
            <person name="Gujja S."/>
            <person name="Hansen M."/>
            <person name="Howarth C."/>
            <person name="Imamovic A."/>
            <person name="Larimer J."/>
            <person name="McCowen C."/>
            <person name="Montmayeur A."/>
            <person name="Murphy C."/>
            <person name="Neiman D."/>
            <person name="Pearson M."/>
            <person name="Priest M."/>
            <person name="Roberts A."/>
            <person name="Saif S."/>
            <person name="Shea T."/>
            <person name="Sisk P."/>
            <person name="Sykes S."/>
            <person name="Wortman J."/>
            <person name="Nusbaum C."/>
            <person name="Birren B."/>
        </authorList>
    </citation>
    <scope>NUCLEOTIDE SEQUENCE [LARGE SCALE GENOMIC DNA]</scope>
    <source>
        <strain evidence="2">CCUG 10230</strain>
    </source>
</reference>
<evidence type="ECO:0000313" key="2">
    <source>
        <dbReference type="EMBL" id="EHO10189.1"/>
    </source>
</evidence>
<dbReference type="InterPro" id="IPR000182">
    <property type="entry name" value="GNAT_dom"/>
</dbReference>
<sequence>MNKNRLYLRSLDIEDSIQTYKWRQDLVYQNGIVSQIRYTNLETEKEWINQAIKNHNSGKELRFAIVEIETKNIVGMVYLTSINYINRTGVMGYLIGEESSRGKGYAKEAVEVLLDYVFMELGLNRISATVLSNNESSLRVMNKLGFIREGCLREAVYKNGKYIDLISFSLLRKEFYQSTKNI</sequence>
<organism evidence="2 3">
    <name type="scientific">Myroides odoratimimus CCUG 10230</name>
    <dbReference type="NCBI Taxonomy" id="883150"/>
    <lineage>
        <taxon>Bacteria</taxon>
        <taxon>Pseudomonadati</taxon>
        <taxon>Bacteroidota</taxon>
        <taxon>Flavobacteriia</taxon>
        <taxon>Flavobacteriales</taxon>
        <taxon>Flavobacteriaceae</taxon>
        <taxon>Myroides</taxon>
    </lineage>
</organism>
<name>A0ABN0EAI9_9FLAO</name>
<dbReference type="EMBL" id="AGEC02000019">
    <property type="protein sequence ID" value="EHO10189.1"/>
    <property type="molecule type" value="Genomic_DNA"/>
</dbReference>
<dbReference type="Pfam" id="PF13302">
    <property type="entry name" value="Acetyltransf_3"/>
    <property type="match status" value="1"/>
</dbReference>
<dbReference type="PANTHER" id="PTHR43415">
    <property type="entry name" value="SPERMIDINE N(1)-ACETYLTRANSFERASE"/>
    <property type="match status" value="1"/>
</dbReference>
<keyword evidence="3" id="KW-1185">Reference proteome</keyword>
<dbReference type="RefSeq" id="WP_006258049.1">
    <property type="nucleotide sequence ID" value="NZ_KE161016.1"/>
</dbReference>